<dbReference type="InterPro" id="IPR036047">
    <property type="entry name" value="F-box-like_dom_sf"/>
</dbReference>
<proteinExistence type="predicted"/>
<dbReference type="SUPFAM" id="SSF81383">
    <property type="entry name" value="F-box domain"/>
    <property type="match status" value="1"/>
</dbReference>
<evidence type="ECO:0000259" key="1">
    <source>
        <dbReference type="PROSITE" id="PS50181"/>
    </source>
</evidence>
<dbReference type="PROSITE" id="PS50181">
    <property type="entry name" value="FBOX"/>
    <property type="match status" value="1"/>
</dbReference>
<feature type="domain" description="F-box" evidence="1">
    <location>
        <begin position="1"/>
        <end position="56"/>
    </location>
</feature>
<keyword evidence="3" id="KW-1185">Reference proteome</keyword>
<name>A0A4S2MM64_9PEZI</name>
<accession>A0A4S2MM64</accession>
<dbReference type="InterPro" id="IPR001810">
    <property type="entry name" value="F-box_dom"/>
</dbReference>
<reference evidence="2 3" key="1">
    <citation type="submission" date="2019-04" db="EMBL/GenBank/DDBJ databases">
        <title>Comparative genomics and transcriptomics to analyze fruiting body development in filamentous ascomycetes.</title>
        <authorList>
            <consortium name="DOE Joint Genome Institute"/>
            <person name="Lutkenhaus R."/>
            <person name="Traeger S."/>
            <person name="Breuer J."/>
            <person name="Kuo A."/>
            <person name="Lipzen A."/>
            <person name="Pangilinan J."/>
            <person name="Dilworth D."/>
            <person name="Sandor L."/>
            <person name="Poggeler S."/>
            <person name="Barry K."/>
            <person name="Grigoriev I.V."/>
            <person name="Nowrousian M."/>
        </authorList>
    </citation>
    <scope>NUCLEOTIDE SEQUENCE [LARGE SCALE GENOMIC DNA]</scope>
    <source>
        <strain evidence="2 3">CBS 389.68</strain>
    </source>
</reference>
<dbReference type="Proteomes" id="UP000298138">
    <property type="component" value="Unassembled WGS sequence"/>
</dbReference>
<dbReference type="InParanoid" id="A0A4S2MM64"/>
<dbReference type="Pfam" id="PF12937">
    <property type="entry name" value="F-box-like"/>
    <property type="match status" value="1"/>
</dbReference>
<dbReference type="AlphaFoldDB" id="A0A4S2MM64"/>
<dbReference type="EMBL" id="ML220193">
    <property type="protein sequence ID" value="TGZ76239.1"/>
    <property type="molecule type" value="Genomic_DNA"/>
</dbReference>
<gene>
    <name evidence="2" type="ORF">EX30DRAFT_367541</name>
</gene>
<evidence type="ECO:0000313" key="2">
    <source>
        <dbReference type="EMBL" id="TGZ76239.1"/>
    </source>
</evidence>
<protein>
    <recommendedName>
        <fullName evidence="1">F-box domain-containing protein</fullName>
    </recommendedName>
</protein>
<organism evidence="2 3">
    <name type="scientific">Ascodesmis nigricans</name>
    <dbReference type="NCBI Taxonomy" id="341454"/>
    <lineage>
        <taxon>Eukaryota</taxon>
        <taxon>Fungi</taxon>
        <taxon>Dikarya</taxon>
        <taxon>Ascomycota</taxon>
        <taxon>Pezizomycotina</taxon>
        <taxon>Pezizomycetes</taxon>
        <taxon>Pezizales</taxon>
        <taxon>Ascodesmidaceae</taxon>
        <taxon>Ascodesmis</taxon>
    </lineage>
</organism>
<sequence>MPLLHLPPELLLHILSFLDWTDQTTLSRLTRTCHILRDCVLPKLYRAPYSTNWRLIRTLHENLNLSYHVQEFTIHCDDVGWEDDAARWFADVDYERQIPAEPALLWEERHETARREEFLISLLTKLNVSRESPLWQASIGTSSWGGWSFLLHTLTINSSAPAVRYLFPSFFDPSDPHPTPAPHCFTTLHTITHTTPHPPRHFQICPRTLFPLIYLPHIDTLTLTRPIGFSLHPNRAAQSLWQNLPPAYILPSFASTLRSLTILVSFTPPSSLECVLRHTPHLRYFRHDESTNLDQWGGTEYLGPILGSTLGDCIEELDLRRLLPEEVLRQVDLSALTELQVEEVLEDLRASDKEPVDELNRITRWTGGLKRLKRLSLDWKYYGNGEEGRGVVLEEGVPESLEEWRATRGAEGFVERRGEGKWRRIGR</sequence>
<evidence type="ECO:0000313" key="3">
    <source>
        <dbReference type="Proteomes" id="UP000298138"/>
    </source>
</evidence>